<feature type="transmembrane region" description="Helical" evidence="1">
    <location>
        <begin position="56"/>
        <end position="78"/>
    </location>
</feature>
<proteinExistence type="predicted"/>
<keyword evidence="1" id="KW-1133">Transmembrane helix</keyword>
<name>A0A930YS05_9ACTN</name>
<dbReference type="Proteomes" id="UP000698335">
    <property type="component" value="Unassembled WGS sequence"/>
</dbReference>
<dbReference type="AlphaFoldDB" id="A0A930YS05"/>
<organism evidence="2 3">
    <name type="scientific">Lancefieldella rimae</name>
    <dbReference type="NCBI Taxonomy" id="1383"/>
    <lineage>
        <taxon>Bacteria</taxon>
        <taxon>Bacillati</taxon>
        <taxon>Actinomycetota</taxon>
        <taxon>Coriobacteriia</taxon>
        <taxon>Coriobacteriales</taxon>
        <taxon>Atopobiaceae</taxon>
        <taxon>Lancefieldella</taxon>
    </lineage>
</organism>
<feature type="transmembrane region" description="Helical" evidence="1">
    <location>
        <begin position="12"/>
        <end position="36"/>
    </location>
</feature>
<keyword evidence="1" id="KW-0472">Membrane</keyword>
<evidence type="ECO:0000313" key="2">
    <source>
        <dbReference type="EMBL" id="MBF4807756.1"/>
    </source>
</evidence>
<evidence type="ECO:0000256" key="1">
    <source>
        <dbReference type="SAM" id="Phobius"/>
    </source>
</evidence>
<reference evidence="2" key="1">
    <citation type="submission" date="2020-04" db="EMBL/GenBank/DDBJ databases">
        <title>Deep metagenomics examines the oral microbiome during advanced dental caries in children, revealing novel taxa and co-occurrences with host molecules.</title>
        <authorList>
            <person name="Baker J.L."/>
            <person name="Morton J.T."/>
            <person name="Dinis M."/>
            <person name="Alvarez R."/>
            <person name="Tran N.C."/>
            <person name="Knight R."/>
            <person name="Edlund A."/>
        </authorList>
    </citation>
    <scope>NUCLEOTIDE SEQUENCE</scope>
    <source>
        <strain evidence="2">JCVI_38_bin.5</strain>
    </source>
</reference>
<accession>A0A930YS05</accession>
<gene>
    <name evidence="2" type="ORF">HXK26_03570</name>
</gene>
<keyword evidence="1" id="KW-0812">Transmembrane</keyword>
<dbReference type="EMBL" id="JABZGW010000122">
    <property type="protein sequence ID" value="MBF4807756.1"/>
    <property type="molecule type" value="Genomic_DNA"/>
</dbReference>
<protein>
    <submittedName>
        <fullName evidence="2">Uncharacterized protein</fullName>
    </submittedName>
</protein>
<evidence type="ECO:0000313" key="3">
    <source>
        <dbReference type="Proteomes" id="UP000698335"/>
    </source>
</evidence>
<sequence>MNEHANKLLKFAFSGVVYLLLKFDIFADILWGIASILAMFKVINNSADVFLILENWLYVLVLLTLRVIAVIAITYYGITAGIDLFSNKDKKAE</sequence>
<comment type="caution">
    <text evidence="2">The sequence shown here is derived from an EMBL/GenBank/DDBJ whole genome shotgun (WGS) entry which is preliminary data.</text>
</comment>